<dbReference type="EMBL" id="MT142430">
    <property type="protein sequence ID" value="QJA80654.1"/>
    <property type="molecule type" value="Genomic_DNA"/>
</dbReference>
<dbReference type="EMBL" id="MT144938">
    <property type="protein sequence ID" value="QJI01637.1"/>
    <property type="molecule type" value="Genomic_DNA"/>
</dbReference>
<proteinExistence type="predicted"/>
<dbReference type="AlphaFoldDB" id="A0A6H1ZXE8"/>
<evidence type="ECO:0000313" key="5">
    <source>
        <dbReference type="EMBL" id="QJB04167.1"/>
    </source>
</evidence>
<name>A0A6H1ZXE8_9ZZZZ</name>
<dbReference type="EMBL" id="MT143627">
    <property type="protein sequence ID" value="QJA99065.1"/>
    <property type="molecule type" value="Genomic_DNA"/>
</dbReference>
<dbReference type="EMBL" id="MT144300">
    <property type="protein sequence ID" value="QJA51945.1"/>
    <property type="molecule type" value="Genomic_DNA"/>
</dbReference>
<dbReference type="EMBL" id="MT143874">
    <property type="protein sequence ID" value="QJB04167.1"/>
    <property type="molecule type" value="Genomic_DNA"/>
</dbReference>
<reference evidence="1" key="1">
    <citation type="submission" date="2020-03" db="EMBL/GenBank/DDBJ databases">
        <title>The deep terrestrial virosphere.</title>
        <authorList>
            <person name="Holmfeldt K."/>
            <person name="Nilsson E."/>
            <person name="Simone D."/>
            <person name="Lopez-Fernandez M."/>
            <person name="Wu X."/>
            <person name="de Brujin I."/>
            <person name="Lundin D."/>
            <person name="Andersson A."/>
            <person name="Bertilsson S."/>
            <person name="Dopson M."/>
        </authorList>
    </citation>
    <scope>NUCLEOTIDE SEQUENCE</scope>
    <source>
        <strain evidence="4">MM171A01334</strain>
        <strain evidence="5">MM171B00430</strain>
        <strain evidence="3">MM415A00685</strain>
        <strain evidence="2">MM415B01060</strain>
        <strain evidence="1">TM448A02393</strain>
        <strain evidence="6">TM448B02665</strain>
    </source>
</reference>
<protein>
    <submittedName>
        <fullName evidence="1">Uncharacterized protein</fullName>
    </submittedName>
</protein>
<evidence type="ECO:0000313" key="2">
    <source>
        <dbReference type="EMBL" id="QJA60741.1"/>
    </source>
</evidence>
<dbReference type="EMBL" id="MT141419">
    <property type="protein sequence ID" value="QJA60741.1"/>
    <property type="molecule type" value="Genomic_DNA"/>
</dbReference>
<sequence length="70" mass="7913">MSAIQTLMKLKRLHTKHLEALRQEYNTMAKANALIAEYRATTGNESCSLQDALYWRATNLAVTELNSEGQ</sequence>
<organism evidence="1">
    <name type="scientific">viral metagenome</name>
    <dbReference type="NCBI Taxonomy" id="1070528"/>
    <lineage>
        <taxon>unclassified sequences</taxon>
        <taxon>metagenomes</taxon>
        <taxon>organismal metagenomes</taxon>
    </lineage>
</organism>
<gene>
    <name evidence="4" type="ORF">MM171A01334_0002</name>
    <name evidence="5" type="ORF">MM171B00430_0016</name>
    <name evidence="3" type="ORF">MM415A00685_0016</name>
    <name evidence="2" type="ORF">MM415B01060_0016</name>
    <name evidence="1" type="ORF">TM448A02393_0013</name>
    <name evidence="6" type="ORF">TM448B02665_0011</name>
</gene>
<evidence type="ECO:0000313" key="4">
    <source>
        <dbReference type="EMBL" id="QJA99065.1"/>
    </source>
</evidence>
<evidence type="ECO:0000313" key="3">
    <source>
        <dbReference type="EMBL" id="QJA80654.1"/>
    </source>
</evidence>
<evidence type="ECO:0000313" key="1">
    <source>
        <dbReference type="EMBL" id="QJA51945.1"/>
    </source>
</evidence>
<evidence type="ECO:0000313" key="6">
    <source>
        <dbReference type="EMBL" id="QJI01637.1"/>
    </source>
</evidence>
<accession>A0A6H1ZXE8</accession>